<name>A0ABP6NHY5_9ACTN</name>
<accession>A0ABP6NHY5</accession>
<reference evidence="2" key="1">
    <citation type="journal article" date="2019" name="Int. J. Syst. Evol. Microbiol.">
        <title>The Global Catalogue of Microorganisms (GCM) 10K type strain sequencing project: providing services to taxonomists for standard genome sequencing and annotation.</title>
        <authorList>
            <consortium name="The Broad Institute Genomics Platform"/>
            <consortium name="The Broad Institute Genome Sequencing Center for Infectious Disease"/>
            <person name="Wu L."/>
            <person name="Ma J."/>
        </authorList>
    </citation>
    <scope>NUCLEOTIDE SEQUENCE [LARGE SCALE GENOMIC DNA]</scope>
    <source>
        <strain evidence="2">JCM 11574</strain>
    </source>
</reference>
<dbReference type="RefSeq" id="WP_345053882.1">
    <property type="nucleotide sequence ID" value="NZ_BAAAVM010000054.1"/>
</dbReference>
<keyword evidence="2" id="KW-1185">Reference proteome</keyword>
<protein>
    <submittedName>
        <fullName evidence="1">Uncharacterized protein</fullName>
    </submittedName>
</protein>
<gene>
    <name evidence="1" type="ORF">GCM10010521_40740</name>
</gene>
<sequence>MWVELFGGAGVGFLGGLTTAWRIVAKGVALAWLEDLRDQVKVRKVERRKKQAIRHARLDRELAADAEAAEAERQRLALAAEAESKRVRRAHSELKKTLPLANDAVRTYTNSIFVGALEMTSRSYPHTAAEANAEREKYGQHRAVVAQLRRQVEKLSGLGVVETDCRITDWDEASPVDLQRLAASIDKAAKDYALKL</sequence>
<evidence type="ECO:0000313" key="2">
    <source>
        <dbReference type="Proteomes" id="UP001500893"/>
    </source>
</evidence>
<dbReference type="Proteomes" id="UP001500893">
    <property type="component" value="Unassembled WGS sequence"/>
</dbReference>
<evidence type="ECO:0000313" key="1">
    <source>
        <dbReference type="EMBL" id="GAA3149165.1"/>
    </source>
</evidence>
<proteinExistence type="predicted"/>
<organism evidence="1 2">
    <name type="scientific">Streptomyces rameus</name>
    <dbReference type="NCBI Taxonomy" id="68261"/>
    <lineage>
        <taxon>Bacteria</taxon>
        <taxon>Bacillati</taxon>
        <taxon>Actinomycetota</taxon>
        <taxon>Actinomycetes</taxon>
        <taxon>Kitasatosporales</taxon>
        <taxon>Streptomycetaceae</taxon>
        <taxon>Streptomyces</taxon>
    </lineage>
</organism>
<dbReference type="EMBL" id="BAAAVM010000054">
    <property type="protein sequence ID" value="GAA3149165.1"/>
    <property type="molecule type" value="Genomic_DNA"/>
</dbReference>
<comment type="caution">
    <text evidence="1">The sequence shown here is derived from an EMBL/GenBank/DDBJ whole genome shotgun (WGS) entry which is preliminary data.</text>
</comment>